<dbReference type="PROSITE" id="PS00463">
    <property type="entry name" value="ZN2_CY6_FUNGAL_1"/>
    <property type="match status" value="1"/>
</dbReference>
<dbReference type="SUPFAM" id="SSF55048">
    <property type="entry name" value="Probable ACP-binding domain of malonyl-CoA ACP transacylase"/>
    <property type="match status" value="1"/>
</dbReference>
<dbReference type="GO" id="GO:0044550">
    <property type="term" value="P:secondary metabolite biosynthetic process"/>
    <property type="evidence" value="ECO:0007669"/>
    <property type="project" value="UniProtKB-ARBA"/>
</dbReference>
<keyword evidence="3" id="KW-0808">Transferase</keyword>
<dbReference type="Pfam" id="PF00698">
    <property type="entry name" value="Acyl_transf_1"/>
    <property type="match status" value="1"/>
</dbReference>
<dbReference type="CDD" id="cd00067">
    <property type="entry name" value="GAL4"/>
    <property type="match status" value="1"/>
</dbReference>
<feature type="domain" description="Carrier" evidence="11">
    <location>
        <begin position="1672"/>
        <end position="1746"/>
    </location>
</feature>
<feature type="domain" description="Ketosynthase family 3 (KS3)" evidence="12">
    <location>
        <begin position="378"/>
        <end position="812"/>
    </location>
</feature>
<dbReference type="Pfam" id="PF04082">
    <property type="entry name" value="Fungal_trans"/>
    <property type="match status" value="1"/>
</dbReference>
<dbReference type="Gene3D" id="3.30.70.3290">
    <property type="match status" value="1"/>
</dbReference>
<dbReference type="SMART" id="SM00827">
    <property type="entry name" value="PKS_AT"/>
    <property type="match status" value="1"/>
</dbReference>
<dbReference type="Pfam" id="PF00550">
    <property type="entry name" value="PP-binding"/>
    <property type="match status" value="1"/>
</dbReference>
<dbReference type="PROSITE" id="PS50048">
    <property type="entry name" value="ZN2_CY6_FUNGAL_2"/>
    <property type="match status" value="1"/>
</dbReference>
<dbReference type="InterPro" id="IPR036864">
    <property type="entry name" value="Zn2-C6_fun-type_DNA-bd_sf"/>
</dbReference>
<proteinExistence type="predicted"/>
<dbReference type="InterPro" id="IPR014043">
    <property type="entry name" value="Acyl_transferase_dom"/>
</dbReference>
<dbReference type="Gene3D" id="3.40.47.10">
    <property type="match status" value="1"/>
</dbReference>
<dbReference type="InterPro" id="IPR020841">
    <property type="entry name" value="PKS_Beta-ketoAc_synthase_dom"/>
</dbReference>
<feature type="domain" description="Zn(2)-C6 fungal-type" evidence="10">
    <location>
        <begin position="2606"/>
        <end position="2637"/>
    </location>
</feature>
<dbReference type="InterPro" id="IPR050444">
    <property type="entry name" value="Polyketide_Synthase"/>
</dbReference>
<dbReference type="GO" id="GO:0006351">
    <property type="term" value="P:DNA-templated transcription"/>
    <property type="evidence" value="ECO:0007669"/>
    <property type="project" value="InterPro"/>
</dbReference>
<dbReference type="InterPro" id="IPR014030">
    <property type="entry name" value="Ketoacyl_synth_N"/>
</dbReference>
<dbReference type="Proteomes" id="UP001281614">
    <property type="component" value="Unassembled WGS sequence"/>
</dbReference>
<dbReference type="Pfam" id="PF18558">
    <property type="entry name" value="HTH_51"/>
    <property type="match status" value="1"/>
</dbReference>
<dbReference type="GO" id="GO:0003677">
    <property type="term" value="F:DNA binding"/>
    <property type="evidence" value="ECO:0007669"/>
    <property type="project" value="InterPro"/>
</dbReference>
<dbReference type="InterPro" id="IPR036736">
    <property type="entry name" value="ACP-like_sf"/>
</dbReference>
<dbReference type="SUPFAM" id="SSF53335">
    <property type="entry name" value="S-adenosyl-L-methionine-dependent methyltransferases"/>
    <property type="match status" value="1"/>
</dbReference>
<feature type="region of interest" description="Disordered" evidence="9">
    <location>
        <begin position="1634"/>
        <end position="1674"/>
    </location>
</feature>
<sequence>MGELKDSSGSEREAAILLFGSQVESFTNESLVAIQKTLQDGPSRQWILDTLEGLPSYLDALSGKVPDITDAIVTSGKRLLSNLLTGLRQALANGTDDLPLESAFLPSILLSPLVVLTQIVQYRQYLMLLQQQHGKGEDPQEALVARKKPSTLGFCMGLLGAYAVASSGNQTELDKYGAVAARATITTSERAAAKLLRQLRAAGITTAEVGVRGDIHSPRPESRDHVEALIAFCNEDPDLQFPDASSLALPSYTNAGDGEPIAAGAGLMHEIALRTFFSRQCDWYGTSAAVVKAAHLDQNKTGLMVSFGPDRCVPPTLQRQLGSRLLHFADIDLDAERSVPKDRRNQQEPAAQELKEEKYNGQRNTDTAPPFTGPYTGEEAIAVVGMSIKVAGADDVDEFSDMLRSGTSQHQVIPPERMAFDSSPFREHDPSRTWYANLMRDVDAFDHKFFKRSPRESAAMDPQQRLLLQAAYQAVEQAGYFTDEIRNPHAGEERDRRHVGVYIGAPAVDYEHNVAGHTANAFTATGNLQSFLAGRVAHQFGWTGPAMTLDTACSSSAVAIHTACRNLATGECNAALAGGVALFTNPLWFQNLAAANFLSPTGQCKPFDQDADGFCRAEGIACVFLKRMADAVADGNPILGCIASSAVYQNQNSTPLFVPNSPSLSHLFKYVVRQANVSPSDVSLVEAHGTGTPVGDPTEYEAIRSALGGVHVRSKPMPLGSAKGHVGHTEGASGVVSLIKVLTMMRENYIPPQASFSKMNPLIRSSPSDKIEVVTSLRPWSQAGDEEASNNKVALINNYGAGGSNAAMVVSQLPIRDASFAVPGIGNKSGRQDARLPFLISGFDARSIQAYASKLNSFLQSASSKTESRLPLSLADVSFALNRHSNPNLAQRLVFSARSVEELQDKLSDIASSPSELAIEKTKPELPVILCFGGQVSTFVGLDRELYDDVAIFRRHLDECDALIQSLPLGMGSMFPDIFSRTPFKDPVRLQTMLFSLQYSSAKSWIDSGLSGKVAATVGHSFGELTALCISGVLSLRDAIELVTSRARLVRDAWGSDSGAMMAVEADESLLRELIAQSEKHLDNGHHSASIACFNGPRSFTLAGSSKAIDAIAKALAEDKKFSAVRHKKLNVTNAFHSSLVDPLVGSLGEIGKRLVFKEPSIPFESATETRLSGPLTSDFVPDHMRKPVFFRHAIQRLAQEHPSAVFLEAGSNSTVTIMASHALAGQPTRPGSNPHVFQAVNISNGGGMDGLTDATASEARLQPRYQEDEVDERHLGLLTFVGYRDKHDKTSRPRFRINTGSDKYKKLISGHLIAQTAPVCPGALQIDMGIEALFSIRPDWRSRGLQPVLHDMVNHSPLCVDPTRRVWLDLESTDAEETQWEWNISSAPLDGVSAEKDTQLHVDGRFHVRSSKDEAFIAEFSRFERLVNYSSCAALLAAAGRDGDDVEAEVLQGRNVYRAFSEFVDYSEAYRGVKSVVGRSDECAGRVHRRHSRDTWLDVLLDDCFGQVSGLWVNCMTDIDSSDMYIATGCEMLMRSPRRVLDADQNHDIWHVYARSTRRSDTAYTTDVFVFNAANGQLAEVLLGIQYTQVPKAAMRKMLLKLTRDMSVVVNNTNDVPAVGQDAAVAGQLLPQQSGKTSFSGTNGHPSKNKKKQARKQKPKSPPDLSTSKGASTTGEVRRIVATVAGMQVGDITLETQLADVGIDSLMGMELRREIDLVFKVDIDQADLLQATSVGQLVDLREPRRRPRHSCISPDTGSSTPLKTGKTASQHGDAGYDLTGHDILECFGEVKLQTDRQLVDLHLDNIDRVIIAATSRLTAALITEALEQLGCSLHTISAGANVERVPYLPQYERLMEWAYGFLETDARLVDIDTASGMLTRTAVAVPSTSSEAILEGLLKAHPDWAVASRLIYHAGKPLAQVLSGETDGIRILFGSPEGRELVAGLYRDHPFNIMLAGQMRDLIHRLSKRVQGDGPLRILEMGAGTGGTTVVLVPFLASLDIPVEYTFTDLSPSMVAAARRKFGKQYPWMRFAVHDIEKPPAEDLRGQHIVIASNAVHATHDLVVSATNVHQALRPDGFLMLLEQTECMPFSNLIFGLLEGWWLFDDGRTHAIVSTGHWERDLQASGFGHVDWTDGHLPENNIQRVIVALASGPIRERLPIPDHSPREQQDATTQLAAQDVATRESEAERYVSEYTRGWESRLLSFADSGAEQQQPNQNVKDAVVAVTGATGSLGSHLVAAFAKNPSVKMVVCINRPSSSGADARQEDALSKRGISLSAGGRSKLRVFETDTSRPFLGVERSDYDWLVRHVTHIVHNAWPMSGTRPITAFESQFQAMRNLLDLARDIVVGGDNPDKHHAVVGFQLVTSIGVVAKAGIPQVPEGRVPIASVLPTGYCEGKWVCERMLDETLHRYPALFRAMVVRPGQIAGSSKSGFWNPVEHFAFVVKSAQSLGVWPDLDGRMQWVPVDQSAAAMAELLYIGSEAAAPEPSPVYHIDNPVGQSWKDVSPVLASALGVPPEGILPFRDWLRRVSRSPLSERENPAAQIIDFLDRNFERMSCGGLILDTAKAQEHSKTMAGLGPDMSHCTTTFRVSRPHRIARNRPTVSCSTCRARKLKCDRQQPCGACQKRGHEDSCRFEPAPKQQLASTIGGNQNRIRNELGQMQHVLQGLLDQSGQIQVQAQVQPIQSSSQVEVSCRQLMESINRIQNTLEDDGRPGAPTTAPDEQHVPDLVFASFSKATLRDIMAALPSRQVADRTISSYFNAKHVTVPFIHTHQFRRQYEAFWSDPAATNLLWVSILFSVLATGAVVLGAKAASTSESHRPSAYVTMSARCLVAGQYQKAAEFSVEALVMHAHSRPFQRSNKDFDMSQLQALALRLAQRRCYHREVDNLLPTVTPFEAEMRRRVWYVIQYYDVLFSLEQGLPPLIHEDTFSTRHPANVTDDDFDEDVAYLTPRPIDEAQPMLPCVCISHLLPILRRIIRHALGFNTCTYSDAMSLEAELETWYASIPPCLRIRAIKDTSFTDPNHTVMQRIMLELIYIMGTVLLYRPFLDLMKLKNQECQMALNVCRRLAVRSVGVYVEVDREMQEGGRLYEDQPIASGLSVNDFLITTIVAPLEFFDCPNLPPGEEAYIINLLQTATQLWSKRSVASTHARESTRLLRLIAAKAQTASQRRRQVPYPVSISSTAAETETEQYGHLALQQYSSGEGGSAESDISFDIGLIDWNNAAAIDWVS</sequence>
<dbReference type="Gene3D" id="3.40.366.10">
    <property type="entry name" value="Malonyl-Coenzyme A Acyl Carrier Protein, domain 2"/>
    <property type="match status" value="2"/>
</dbReference>
<evidence type="ECO:0000256" key="9">
    <source>
        <dbReference type="SAM" id="MobiDB-lite"/>
    </source>
</evidence>
<dbReference type="SMART" id="SM00823">
    <property type="entry name" value="PKS_PP"/>
    <property type="match status" value="1"/>
</dbReference>
<organism evidence="14 15">
    <name type="scientific">Colletotrichum kahawae</name>
    <name type="common">Coffee berry disease fungus</name>
    <dbReference type="NCBI Taxonomy" id="34407"/>
    <lineage>
        <taxon>Eukaryota</taxon>
        <taxon>Fungi</taxon>
        <taxon>Dikarya</taxon>
        <taxon>Ascomycota</taxon>
        <taxon>Pezizomycotina</taxon>
        <taxon>Sordariomycetes</taxon>
        <taxon>Hypocreomycetidae</taxon>
        <taxon>Glomerellales</taxon>
        <taxon>Glomerellaceae</taxon>
        <taxon>Colletotrichum</taxon>
        <taxon>Colletotrichum gloeosporioides species complex</taxon>
    </lineage>
</organism>
<dbReference type="Pfam" id="PF00109">
    <property type="entry name" value="ketoacyl-synt"/>
    <property type="match status" value="1"/>
</dbReference>
<dbReference type="InterPro" id="IPR016035">
    <property type="entry name" value="Acyl_Trfase/lysoPLipase"/>
</dbReference>
<feature type="compositionally biased region" description="Polar residues" evidence="9">
    <location>
        <begin position="1634"/>
        <end position="1646"/>
    </location>
</feature>
<evidence type="ECO:0000256" key="8">
    <source>
        <dbReference type="PROSITE-ProRule" id="PRU01363"/>
    </source>
</evidence>
<gene>
    <name evidence="14" type="ORF">CKAH01_11236</name>
</gene>
<feature type="region of interest" description="C-terminal hotdog fold" evidence="8">
    <location>
        <begin position="1449"/>
        <end position="1597"/>
    </location>
</feature>
<dbReference type="CDD" id="cd02440">
    <property type="entry name" value="AdoMet_MTases"/>
    <property type="match status" value="1"/>
</dbReference>
<evidence type="ECO:0000313" key="15">
    <source>
        <dbReference type="Proteomes" id="UP001281614"/>
    </source>
</evidence>
<dbReference type="SUPFAM" id="SSF53901">
    <property type="entry name" value="Thiolase-like"/>
    <property type="match status" value="1"/>
</dbReference>
<evidence type="ECO:0000256" key="5">
    <source>
        <dbReference type="ARBA" id="ARBA00023242"/>
    </source>
</evidence>
<dbReference type="InterPro" id="IPR042104">
    <property type="entry name" value="PKS_dehydratase_sf"/>
</dbReference>
<dbReference type="Gene3D" id="4.10.240.10">
    <property type="entry name" value="Zn(2)-C6 fungal-type DNA-binding domain"/>
    <property type="match status" value="1"/>
</dbReference>
<dbReference type="EMBL" id="VYYT01000886">
    <property type="protein sequence ID" value="KAK2728137.1"/>
    <property type="molecule type" value="Genomic_DNA"/>
</dbReference>
<dbReference type="InterPro" id="IPR001138">
    <property type="entry name" value="Zn2Cys6_DnaBD"/>
</dbReference>
<dbReference type="PANTHER" id="PTHR45681:SF6">
    <property type="entry name" value="POLYKETIDE SYNTHASE 37"/>
    <property type="match status" value="1"/>
</dbReference>
<dbReference type="InterPro" id="IPR016036">
    <property type="entry name" value="Malonyl_transacylase_ACP-bd"/>
</dbReference>
<name>A0AAD9XWP1_COLKA</name>
<evidence type="ECO:0000259" key="11">
    <source>
        <dbReference type="PROSITE" id="PS50075"/>
    </source>
</evidence>
<dbReference type="InterPro" id="IPR014031">
    <property type="entry name" value="Ketoacyl_synth_C"/>
</dbReference>
<dbReference type="Pfam" id="PF02801">
    <property type="entry name" value="Ketoacyl-synt_C"/>
    <property type="match status" value="1"/>
</dbReference>
<dbReference type="Pfam" id="PF00172">
    <property type="entry name" value="Zn_clus"/>
    <property type="match status" value="1"/>
</dbReference>
<accession>A0AAD9XWP1</accession>
<dbReference type="SMART" id="SM00906">
    <property type="entry name" value="Fungal_trans"/>
    <property type="match status" value="1"/>
</dbReference>
<dbReference type="PROSITE" id="PS52019">
    <property type="entry name" value="PKS_MFAS_DH"/>
    <property type="match status" value="1"/>
</dbReference>
<dbReference type="PROSITE" id="PS00012">
    <property type="entry name" value="PHOSPHOPANTETHEINE"/>
    <property type="match status" value="1"/>
</dbReference>
<keyword evidence="6" id="KW-0511">Multifunctional enzyme</keyword>
<dbReference type="SUPFAM" id="SSF51735">
    <property type="entry name" value="NAD(P)-binding Rossmann-fold domains"/>
    <property type="match status" value="1"/>
</dbReference>
<keyword evidence="1" id="KW-0596">Phosphopantetheine</keyword>
<dbReference type="Gene3D" id="3.40.50.720">
    <property type="entry name" value="NAD(P)-binding Rossmann-like Domain"/>
    <property type="match status" value="1"/>
</dbReference>
<dbReference type="GO" id="GO:0000981">
    <property type="term" value="F:DNA-binding transcription factor activity, RNA polymerase II-specific"/>
    <property type="evidence" value="ECO:0007669"/>
    <property type="project" value="InterPro"/>
</dbReference>
<dbReference type="Pfam" id="PF07993">
    <property type="entry name" value="NAD_binding_4"/>
    <property type="match status" value="1"/>
</dbReference>
<evidence type="ECO:0000256" key="6">
    <source>
        <dbReference type="ARBA" id="ARBA00023268"/>
    </source>
</evidence>
<dbReference type="PROSITE" id="PS52004">
    <property type="entry name" value="KS3_2"/>
    <property type="match status" value="1"/>
</dbReference>
<dbReference type="SUPFAM" id="SSF52151">
    <property type="entry name" value="FabD/lysophospholipase-like"/>
    <property type="match status" value="1"/>
</dbReference>
<dbReference type="InterPro" id="IPR032088">
    <property type="entry name" value="SAT"/>
</dbReference>
<dbReference type="InterPro" id="IPR013120">
    <property type="entry name" value="FAR_NAD-bd"/>
</dbReference>
<dbReference type="Pfam" id="PF16073">
    <property type="entry name" value="SAT"/>
    <property type="match status" value="1"/>
</dbReference>
<dbReference type="Pfam" id="PF08242">
    <property type="entry name" value="Methyltransf_12"/>
    <property type="match status" value="1"/>
</dbReference>
<feature type="compositionally biased region" description="Basic residues" evidence="9">
    <location>
        <begin position="1648"/>
        <end position="1660"/>
    </location>
</feature>
<evidence type="ECO:0000313" key="14">
    <source>
        <dbReference type="EMBL" id="KAK2728137.1"/>
    </source>
</evidence>
<feature type="domain" description="PKS/mFAS DH" evidence="13">
    <location>
        <begin position="1279"/>
        <end position="1597"/>
    </location>
</feature>
<dbReference type="CDD" id="cd12148">
    <property type="entry name" value="fungal_TF_MHR"/>
    <property type="match status" value="1"/>
</dbReference>
<feature type="compositionally biased region" description="Polar residues" evidence="9">
    <location>
        <begin position="1754"/>
        <end position="1770"/>
    </location>
</feature>
<dbReference type="InterPro" id="IPR020806">
    <property type="entry name" value="PKS_PP-bd"/>
</dbReference>
<dbReference type="PROSITE" id="PS50075">
    <property type="entry name" value="CARRIER"/>
    <property type="match status" value="1"/>
</dbReference>
<dbReference type="Gene3D" id="1.10.1200.10">
    <property type="entry name" value="ACP-like"/>
    <property type="match status" value="1"/>
</dbReference>
<protein>
    <submittedName>
        <fullName evidence="14">Beta-ketoacyl synthase domain-containing protein</fullName>
    </submittedName>
</protein>
<dbReference type="InterPro" id="IPR006162">
    <property type="entry name" value="Ppantetheine_attach_site"/>
</dbReference>
<dbReference type="InterPro" id="IPR036291">
    <property type="entry name" value="NAD(P)-bd_dom_sf"/>
</dbReference>
<evidence type="ECO:0000259" key="12">
    <source>
        <dbReference type="PROSITE" id="PS52004"/>
    </source>
</evidence>
<dbReference type="InterPro" id="IPR013217">
    <property type="entry name" value="Methyltransf_12"/>
</dbReference>
<feature type="compositionally biased region" description="Polar residues" evidence="9">
    <location>
        <begin position="1665"/>
        <end position="1674"/>
    </location>
</feature>
<keyword evidence="7" id="KW-0012">Acyltransferase</keyword>
<feature type="active site" description="Proton donor; for dehydratase activity" evidence="8">
    <location>
        <position position="1504"/>
    </location>
</feature>
<dbReference type="GO" id="GO:0006633">
    <property type="term" value="P:fatty acid biosynthetic process"/>
    <property type="evidence" value="ECO:0007669"/>
    <property type="project" value="InterPro"/>
</dbReference>
<evidence type="ECO:0000256" key="4">
    <source>
        <dbReference type="ARBA" id="ARBA00022723"/>
    </source>
</evidence>
<keyword evidence="15" id="KW-1185">Reference proteome</keyword>
<evidence type="ECO:0000256" key="3">
    <source>
        <dbReference type="ARBA" id="ARBA00022679"/>
    </source>
</evidence>
<dbReference type="PANTHER" id="PTHR45681">
    <property type="entry name" value="POLYKETIDE SYNTHASE 44-RELATED"/>
    <property type="match status" value="1"/>
</dbReference>
<dbReference type="SMART" id="SM00066">
    <property type="entry name" value="GAL4"/>
    <property type="match status" value="1"/>
</dbReference>
<keyword evidence="5" id="KW-0539">Nucleus</keyword>
<evidence type="ECO:0000256" key="2">
    <source>
        <dbReference type="ARBA" id="ARBA00022553"/>
    </source>
</evidence>
<dbReference type="InterPro" id="IPR001227">
    <property type="entry name" value="Ac_transferase_dom_sf"/>
</dbReference>
<dbReference type="InterPro" id="IPR018201">
    <property type="entry name" value="Ketoacyl_synth_AS"/>
</dbReference>
<comment type="caution">
    <text evidence="14">The sequence shown here is derived from an EMBL/GenBank/DDBJ whole genome shotgun (WGS) entry which is preliminary data.</text>
</comment>
<feature type="active site" description="Proton acceptor; for dehydratase activity" evidence="8">
    <location>
        <position position="1312"/>
    </location>
</feature>
<dbReference type="SUPFAM" id="SSF47336">
    <property type="entry name" value="ACP-like"/>
    <property type="match status" value="1"/>
</dbReference>
<dbReference type="CDD" id="cd00833">
    <property type="entry name" value="PKS"/>
    <property type="match status" value="1"/>
</dbReference>
<dbReference type="SUPFAM" id="SSF57701">
    <property type="entry name" value="Zn2/Cys6 DNA-binding domain"/>
    <property type="match status" value="1"/>
</dbReference>
<reference evidence="14" key="1">
    <citation type="submission" date="2023-02" db="EMBL/GenBank/DDBJ databases">
        <title>Colletotrichum kahawae CIFC_Que2 genome sequencing and assembly.</title>
        <authorList>
            <person name="Baroncelli R."/>
        </authorList>
    </citation>
    <scope>NUCLEOTIDE SEQUENCE</scope>
    <source>
        <strain evidence="14">CIFC_Que2</strain>
    </source>
</reference>
<dbReference type="InterPro" id="IPR009081">
    <property type="entry name" value="PP-bd_ACP"/>
</dbReference>
<feature type="region of interest" description="Disordered" evidence="9">
    <location>
        <begin position="337"/>
        <end position="374"/>
    </location>
</feature>
<dbReference type="Gene3D" id="3.40.50.150">
    <property type="entry name" value="Vaccinia Virus protein VP39"/>
    <property type="match status" value="1"/>
</dbReference>
<keyword evidence="4" id="KW-0479">Metal-binding</keyword>
<dbReference type="InterPro" id="IPR007219">
    <property type="entry name" value="XnlR_reg_dom"/>
</dbReference>
<evidence type="ECO:0000259" key="10">
    <source>
        <dbReference type="PROSITE" id="PS50048"/>
    </source>
</evidence>
<dbReference type="Gene3D" id="3.10.129.110">
    <property type="entry name" value="Polyketide synthase dehydratase"/>
    <property type="match status" value="1"/>
</dbReference>
<dbReference type="GO" id="GO:0004315">
    <property type="term" value="F:3-oxoacyl-[acyl-carrier-protein] synthase activity"/>
    <property type="evidence" value="ECO:0007669"/>
    <property type="project" value="InterPro"/>
</dbReference>
<evidence type="ECO:0000259" key="13">
    <source>
        <dbReference type="PROSITE" id="PS52019"/>
    </source>
</evidence>
<keyword evidence="2" id="KW-0597">Phosphoprotein</keyword>
<evidence type="ECO:0000256" key="7">
    <source>
        <dbReference type="ARBA" id="ARBA00023315"/>
    </source>
</evidence>
<dbReference type="GO" id="GO:0008270">
    <property type="term" value="F:zinc ion binding"/>
    <property type="evidence" value="ECO:0007669"/>
    <property type="project" value="InterPro"/>
</dbReference>
<dbReference type="InterPro" id="IPR029063">
    <property type="entry name" value="SAM-dependent_MTases_sf"/>
</dbReference>
<dbReference type="GO" id="GO:0031177">
    <property type="term" value="F:phosphopantetheine binding"/>
    <property type="evidence" value="ECO:0007669"/>
    <property type="project" value="InterPro"/>
</dbReference>
<feature type="region of interest" description="Disordered" evidence="9">
    <location>
        <begin position="1743"/>
        <end position="1770"/>
    </location>
</feature>
<dbReference type="SMART" id="SM00825">
    <property type="entry name" value="PKS_KS"/>
    <property type="match status" value="1"/>
</dbReference>
<dbReference type="InterPro" id="IPR041068">
    <property type="entry name" value="HTH_51"/>
</dbReference>
<feature type="region of interest" description="N-terminal hotdog fold" evidence="8">
    <location>
        <begin position="1279"/>
        <end position="1414"/>
    </location>
</feature>
<feature type="compositionally biased region" description="Basic and acidic residues" evidence="9">
    <location>
        <begin position="337"/>
        <end position="346"/>
    </location>
</feature>
<dbReference type="InterPro" id="IPR049900">
    <property type="entry name" value="PKS_mFAS_DH"/>
</dbReference>
<dbReference type="InterPro" id="IPR016039">
    <property type="entry name" value="Thiolase-like"/>
</dbReference>
<evidence type="ECO:0000256" key="1">
    <source>
        <dbReference type="ARBA" id="ARBA00022450"/>
    </source>
</evidence>
<dbReference type="PROSITE" id="PS00606">
    <property type="entry name" value="KS3_1"/>
    <property type="match status" value="1"/>
</dbReference>